<comment type="similarity">
    <text evidence="2">Belongs to the 'GDXG' lipolytic enzyme family.</text>
</comment>
<organism evidence="10 11">
    <name type="scientific">Xylaria multiplex</name>
    <dbReference type="NCBI Taxonomy" id="323545"/>
    <lineage>
        <taxon>Eukaryota</taxon>
        <taxon>Fungi</taxon>
        <taxon>Dikarya</taxon>
        <taxon>Ascomycota</taxon>
        <taxon>Pezizomycotina</taxon>
        <taxon>Sordariomycetes</taxon>
        <taxon>Xylariomycetidae</taxon>
        <taxon>Xylariales</taxon>
        <taxon>Xylariaceae</taxon>
        <taxon>Xylaria</taxon>
    </lineage>
</organism>
<evidence type="ECO:0000313" key="10">
    <source>
        <dbReference type="EMBL" id="KAF2971030.1"/>
    </source>
</evidence>
<dbReference type="PROSITE" id="PS01173">
    <property type="entry name" value="LIPASE_GDXG_HIS"/>
    <property type="match status" value="1"/>
</dbReference>
<dbReference type="GO" id="GO:0050614">
    <property type="term" value="F:Delta24-sterol reductase activity"/>
    <property type="evidence" value="ECO:0007669"/>
    <property type="project" value="UniProtKB-EC"/>
</dbReference>
<keyword evidence="7" id="KW-0472">Membrane</keyword>
<dbReference type="PANTHER" id="PTHR10801:SF10">
    <property type="entry name" value="FAD BINDING DOMAIN PROTEIN (AFU_ORTHOLOGUE AFUA_6G14300)"/>
    <property type="match status" value="1"/>
</dbReference>
<dbReference type="InterPro" id="IPR016166">
    <property type="entry name" value="FAD-bd_PCMH"/>
</dbReference>
<keyword evidence="4" id="KW-0812">Transmembrane</keyword>
<keyword evidence="11" id="KW-1185">Reference proteome</keyword>
<dbReference type="OrthoDB" id="415825at2759"/>
<keyword evidence="6" id="KW-1133">Transmembrane helix</keyword>
<dbReference type="SUPFAM" id="SSF56176">
    <property type="entry name" value="FAD-binding/transporter-associated domain-like"/>
    <property type="match status" value="1"/>
</dbReference>
<evidence type="ECO:0000256" key="1">
    <source>
        <dbReference type="ARBA" id="ARBA00004167"/>
    </source>
</evidence>
<evidence type="ECO:0000313" key="11">
    <source>
        <dbReference type="Proteomes" id="UP000481858"/>
    </source>
</evidence>
<dbReference type="GO" id="GO:0005737">
    <property type="term" value="C:cytoplasm"/>
    <property type="evidence" value="ECO:0007669"/>
    <property type="project" value="TreeGrafter"/>
</dbReference>
<dbReference type="EMBL" id="WUBL01000017">
    <property type="protein sequence ID" value="KAF2971030.1"/>
    <property type="molecule type" value="Genomic_DNA"/>
</dbReference>
<dbReference type="GO" id="GO:0016787">
    <property type="term" value="F:hydrolase activity"/>
    <property type="evidence" value="ECO:0007669"/>
    <property type="project" value="UniProtKB-KW"/>
</dbReference>
<accession>A0A7C8MTD7</accession>
<evidence type="ECO:0000256" key="4">
    <source>
        <dbReference type="ARBA" id="ARBA00022692"/>
    </source>
</evidence>
<comment type="subcellular location">
    <subcellularLocation>
        <location evidence="1">Membrane</location>
        <topology evidence="1">Single-pass membrane protein</topology>
    </subcellularLocation>
</comment>
<dbReference type="PROSITE" id="PS51387">
    <property type="entry name" value="FAD_PCMH"/>
    <property type="match status" value="1"/>
</dbReference>
<dbReference type="InterPro" id="IPR006094">
    <property type="entry name" value="Oxid_FAD_bind_N"/>
</dbReference>
<feature type="domain" description="FAD-binding PCMH-type" evidence="9">
    <location>
        <begin position="510"/>
        <end position="714"/>
    </location>
</feature>
<feature type="region of interest" description="Disordered" evidence="8">
    <location>
        <begin position="1"/>
        <end position="29"/>
    </location>
</feature>
<dbReference type="SUPFAM" id="SSF53474">
    <property type="entry name" value="alpha/beta-Hydrolases"/>
    <property type="match status" value="1"/>
</dbReference>
<proteinExistence type="inferred from homology"/>
<dbReference type="Proteomes" id="UP000481858">
    <property type="component" value="Unassembled WGS sequence"/>
</dbReference>
<name>A0A7C8MTD7_9PEZI</name>
<dbReference type="Gene3D" id="3.40.50.1820">
    <property type="entry name" value="alpha/beta hydrolase"/>
    <property type="match status" value="1"/>
</dbReference>
<evidence type="ECO:0000256" key="8">
    <source>
        <dbReference type="SAM" id="MobiDB-lite"/>
    </source>
</evidence>
<dbReference type="InterPro" id="IPR016169">
    <property type="entry name" value="FAD-bd_PCMH_sub2"/>
</dbReference>
<evidence type="ECO:0000256" key="5">
    <source>
        <dbReference type="ARBA" id="ARBA00022801"/>
    </source>
</evidence>
<dbReference type="InParanoid" id="A0A7C8MTD7"/>
<gene>
    <name evidence="10" type="ORF">GQX73_g2607</name>
</gene>
<comment type="caution">
    <text evidence="10">The sequence shown here is derived from an EMBL/GenBank/DDBJ whole genome shotgun (WGS) entry which is preliminary data.</text>
</comment>
<dbReference type="PANTHER" id="PTHR10801">
    <property type="entry name" value="24-DEHYDROCHOLESTEROL REDUCTASE"/>
    <property type="match status" value="1"/>
</dbReference>
<evidence type="ECO:0000256" key="6">
    <source>
        <dbReference type="ARBA" id="ARBA00022989"/>
    </source>
</evidence>
<dbReference type="InterPro" id="IPR002168">
    <property type="entry name" value="Lipase_GDXG_HIS_AS"/>
</dbReference>
<dbReference type="InterPro" id="IPR040165">
    <property type="entry name" value="Diminuto-like"/>
</dbReference>
<evidence type="ECO:0000256" key="2">
    <source>
        <dbReference type="ARBA" id="ARBA00010515"/>
    </source>
</evidence>
<sequence length="1064" mass="119187">MRISQQQQRQASRGRPQTGRPATPPTPINHEYTLLDMDAGNSAKEQAAQLKRYRAGLLWSLVPRIPFLIRTLVFHILGVSETARYLDLETDMTLTILRSTLHSSKPGPVAKTQAMTLLDPGIKGNIWISKTASDVPSQKGAYATRLIGVPDIIPVEAEWTGYRAAAAKDEPLPDVPEEQKYEELMKECKNATTVLYFHGGAYYLCDPSTHRELAGRLAKHMGGRVYSVRYRLAPQNPFPSALLDALVSYFTLLYPPPGSIHEAVSPKDIVLGGDSAGGNLTLALTQTILQLRRQNTKISWFGVKRAVPLPAGVMVLSPWLDIVQSMPSWSTNSKWDYLPTPERVERDQPPPDDVWPAKPPRKHMYVADALRLHPLVSLQLNQSWEGIPPTWVCCGWECLADEDKYLVSKLRADGATVIFEEYEAMPHVWAVVLPKVAQTERCIEGMAKFITATRKEPEKIKSGYTYIKAKTLEETEGDVENLTPYTEKDVFELTYRKAGRETPPAPSVGRPHGGDTAATMQRHRQVVRLIAATVRGYFEQSIPFRIMHGSTNSTRPAHLKSRAYFVDIGALKNVLEVDTSRRVALVEPNVPMDRLVESTLKHGLVPPVVMEFPGITAGGGFAGTAGESSSFKHGYFDQSVNAVEMVLPDGEVVVAKPGFRLRSENAGVSREELINTKLGEGEDPDKYADLFHGAAGAVGTLGITTLLELQLIEAKRYVRTTYRRTTTTAEAIRAVREECGKSGNDYVDGILFSEGHGVIVSGEMTNELPAGEKVQTFSNPWDPWFYMHVRNITRGLPSSISTASSSTTPQGTVTEYIPLAEYLFRYDRGGFWVGQAAFDYFRPVRFSRFFRWFLDDFLHTRMLYRALHASGESARFFVQDLGIPYDTAEEFIKYTTKSLDIWPLWLCPLKTPKGPSFHPHVRGANKTDTEMLNIGVWGWGPKDKADFVRANRALEAKVNELGGMKWLYAHTYYSEPEFWDSFGGRAAYEALRVKYRATSLPSVYDKVKVRDDAAANQGWKPFVKSLWPVGGLYGIWKGIQSKDYMLHRHATWRWRPGSDKEKTA</sequence>
<feature type="compositionally biased region" description="Low complexity" evidence="8">
    <location>
        <begin position="1"/>
        <end position="17"/>
    </location>
</feature>
<protein>
    <recommendedName>
        <fullName evidence="3">Delta(24)-sterol reductase</fullName>
        <ecNumber evidence="3">1.3.1.72</ecNumber>
    </recommendedName>
</protein>
<dbReference type="GO" id="GO:0016020">
    <property type="term" value="C:membrane"/>
    <property type="evidence" value="ECO:0007669"/>
    <property type="project" value="UniProtKB-SubCell"/>
</dbReference>
<dbReference type="Pfam" id="PF01565">
    <property type="entry name" value="FAD_binding_4"/>
    <property type="match status" value="1"/>
</dbReference>
<keyword evidence="5" id="KW-0378">Hydrolase</keyword>
<reference evidence="10 11" key="1">
    <citation type="submission" date="2019-12" db="EMBL/GenBank/DDBJ databases">
        <title>Draft genome sequence of the ascomycete Xylaria multiplex DSM 110363.</title>
        <authorList>
            <person name="Buettner E."/>
            <person name="Kellner H."/>
        </authorList>
    </citation>
    <scope>NUCLEOTIDE SEQUENCE [LARGE SCALE GENOMIC DNA]</scope>
    <source>
        <strain evidence="10 11">DSM 110363</strain>
    </source>
</reference>
<evidence type="ECO:0000256" key="7">
    <source>
        <dbReference type="ARBA" id="ARBA00023136"/>
    </source>
</evidence>
<dbReference type="EC" id="1.3.1.72" evidence="3"/>
<dbReference type="GO" id="GO:0071949">
    <property type="term" value="F:FAD binding"/>
    <property type="evidence" value="ECO:0007669"/>
    <property type="project" value="InterPro"/>
</dbReference>
<dbReference type="InterPro" id="IPR029058">
    <property type="entry name" value="AB_hydrolase_fold"/>
</dbReference>
<evidence type="ECO:0000256" key="3">
    <source>
        <dbReference type="ARBA" id="ARBA00012405"/>
    </source>
</evidence>
<evidence type="ECO:0000259" key="9">
    <source>
        <dbReference type="PROSITE" id="PS51387"/>
    </source>
</evidence>
<dbReference type="GO" id="GO:0008202">
    <property type="term" value="P:steroid metabolic process"/>
    <property type="evidence" value="ECO:0007669"/>
    <property type="project" value="TreeGrafter"/>
</dbReference>
<dbReference type="GO" id="GO:0000246">
    <property type="term" value="F:Delta24(24-1) sterol reductase activity"/>
    <property type="evidence" value="ECO:0007669"/>
    <property type="project" value="TreeGrafter"/>
</dbReference>
<dbReference type="Pfam" id="PF07859">
    <property type="entry name" value="Abhydrolase_3"/>
    <property type="match status" value="1"/>
</dbReference>
<dbReference type="InterPro" id="IPR013094">
    <property type="entry name" value="AB_hydrolase_3"/>
</dbReference>
<dbReference type="AlphaFoldDB" id="A0A7C8MTD7"/>
<dbReference type="InterPro" id="IPR036318">
    <property type="entry name" value="FAD-bd_PCMH-like_sf"/>
</dbReference>
<dbReference type="Gene3D" id="3.30.465.10">
    <property type="match status" value="1"/>
</dbReference>